<organism evidence="2 3">
    <name type="scientific">Pseudonocardia kongjuensis</name>
    <dbReference type="NCBI Taxonomy" id="102227"/>
    <lineage>
        <taxon>Bacteria</taxon>
        <taxon>Bacillati</taxon>
        <taxon>Actinomycetota</taxon>
        <taxon>Actinomycetes</taxon>
        <taxon>Pseudonocardiales</taxon>
        <taxon>Pseudonocardiaceae</taxon>
        <taxon>Pseudonocardia</taxon>
    </lineage>
</organism>
<protein>
    <recommendedName>
        <fullName evidence="4">DUF885 domain-containing protein</fullName>
    </recommendedName>
</protein>
<name>A0ABN1Y3M3_9PSEU</name>
<evidence type="ECO:0000313" key="3">
    <source>
        <dbReference type="Proteomes" id="UP001501414"/>
    </source>
</evidence>
<dbReference type="RefSeq" id="WP_344026550.1">
    <property type="nucleotide sequence ID" value="NZ_BAAAJK010000034.1"/>
</dbReference>
<dbReference type="EMBL" id="BAAAJK010000034">
    <property type="protein sequence ID" value="GAA1397059.1"/>
    <property type="molecule type" value="Genomic_DNA"/>
</dbReference>
<dbReference type="Proteomes" id="UP001501414">
    <property type="component" value="Unassembled WGS sequence"/>
</dbReference>
<evidence type="ECO:0000313" key="2">
    <source>
        <dbReference type="EMBL" id="GAA1397059.1"/>
    </source>
</evidence>
<proteinExistence type="predicted"/>
<keyword evidence="3" id="KW-1185">Reference proteome</keyword>
<reference evidence="2 3" key="1">
    <citation type="journal article" date="2019" name="Int. J. Syst. Evol. Microbiol.">
        <title>The Global Catalogue of Microorganisms (GCM) 10K type strain sequencing project: providing services to taxonomists for standard genome sequencing and annotation.</title>
        <authorList>
            <consortium name="The Broad Institute Genomics Platform"/>
            <consortium name="The Broad Institute Genome Sequencing Center for Infectious Disease"/>
            <person name="Wu L."/>
            <person name="Ma J."/>
        </authorList>
    </citation>
    <scope>NUCLEOTIDE SEQUENCE [LARGE SCALE GENOMIC DNA]</scope>
    <source>
        <strain evidence="2 3">JCM 11896</strain>
    </source>
</reference>
<sequence length="416" mass="44519">MSPEGLPREITRLALHLERLRPGVLDGPGPDPELARAIGAQPRPAPADFVVRASALRREIAAGGLPASSAAHWDALLVALHCHARILAGDRPGYLDEVRALFGVSPRRTDPDRYREAHRVLAGLLPGRGPVAPRMQAYRDADLVPPALLGAAVTALTAELRRATGERLGLPPGEQAVVELVRGRPWTAFTRYRGGLRSRVSISTGARLRAGSLLPLLAHEIYPGHHTQYCRAERAAARHPELALRLVHSPQGLIAEGAAEVAATVLPGPGWGAVAQRVLAGIGVRIDGGLAERVETALELLGRVRQDAALLRHVDGAGPDEVVAHLTRWLLLPEDRARRVLAFLDHPQWRSYPVTYAEGAPLVRDWLARVPDGPVAGLRRLLDNPVLPADLAAPDRPEIGNGSDPAAPAGLPVPRP</sequence>
<comment type="caution">
    <text evidence="2">The sequence shown here is derived from an EMBL/GenBank/DDBJ whole genome shotgun (WGS) entry which is preliminary data.</text>
</comment>
<accession>A0ABN1Y3M3</accession>
<evidence type="ECO:0000256" key="1">
    <source>
        <dbReference type="SAM" id="MobiDB-lite"/>
    </source>
</evidence>
<gene>
    <name evidence="2" type="ORF">GCM10009613_49160</name>
</gene>
<feature type="region of interest" description="Disordered" evidence="1">
    <location>
        <begin position="391"/>
        <end position="416"/>
    </location>
</feature>
<evidence type="ECO:0008006" key="4">
    <source>
        <dbReference type="Google" id="ProtNLM"/>
    </source>
</evidence>